<gene>
    <name evidence="2" type="ORF">G5C60_18920</name>
</gene>
<dbReference type="GO" id="GO:0022857">
    <property type="term" value="F:transmembrane transporter activity"/>
    <property type="evidence" value="ECO:0007669"/>
    <property type="project" value="InterPro"/>
</dbReference>
<name>A0A6G4V705_9ACTN</name>
<evidence type="ECO:0000313" key="3">
    <source>
        <dbReference type="Proteomes" id="UP000472335"/>
    </source>
</evidence>
<reference evidence="2 3" key="1">
    <citation type="submission" date="2020-02" db="EMBL/GenBank/DDBJ databases">
        <title>Whole-genome analyses of novel actinobacteria.</title>
        <authorList>
            <person name="Sahin N."/>
            <person name="Gencbay T."/>
        </authorList>
    </citation>
    <scope>NUCLEOTIDE SEQUENCE [LARGE SCALE GENOMIC DNA]</scope>
    <source>
        <strain evidence="2 3">HC44</strain>
    </source>
</reference>
<dbReference type="Pfam" id="PF04069">
    <property type="entry name" value="OpuAC"/>
    <property type="match status" value="1"/>
</dbReference>
<dbReference type="EMBL" id="JAAKZY010000054">
    <property type="protein sequence ID" value="NGO09614.1"/>
    <property type="molecule type" value="Genomic_DNA"/>
</dbReference>
<sequence length="298" mass="33176">MVVLSACGAADTGSSDYDKITLVVPPWVGAEANVVVAQYVMQTEMDLDVSTKQMSETVAFDALNSGKVEALLEDWGGAPKKIQTYVEEKKTVVDGGSLGVVGHIGWYVPKYFADAHPDVLDYKNLNKYAKDFESQETPGKGTLLQGDPSYTSYDAAIIKNLKLNFATHSLGAESTQITEFRKNFKTKKPFISYWWQPQWLNAELDLVEVKLPPYKEGCQDDPKKVACAYPDTDLKKYLNADFAEKGGDAAEFLKNFKWTTEDQNAVAKMITKDQMSPEDAAKKWVEANKDKVDGWLPK</sequence>
<dbReference type="AlphaFoldDB" id="A0A6G4V705"/>
<organism evidence="2 3">
    <name type="scientific">Streptomyces scabichelini</name>
    <dbReference type="NCBI Taxonomy" id="2711217"/>
    <lineage>
        <taxon>Bacteria</taxon>
        <taxon>Bacillati</taxon>
        <taxon>Actinomycetota</taxon>
        <taxon>Actinomycetes</taxon>
        <taxon>Kitasatosporales</taxon>
        <taxon>Streptomycetaceae</taxon>
        <taxon>Streptomyces</taxon>
    </lineage>
</organism>
<feature type="domain" description="ABC-type glycine betaine transport system substrate-binding" evidence="1">
    <location>
        <begin position="19"/>
        <end position="286"/>
    </location>
</feature>
<dbReference type="Gene3D" id="3.40.190.100">
    <property type="entry name" value="Glycine betaine-binding periplasmic protein, domain 2"/>
    <property type="match status" value="1"/>
</dbReference>
<dbReference type="SUPFAM" id="SSF53850">
    <property type="entry name" value="Periplasmic binding protein-like II"/>
    <property type="match status" value="1"/>
</dbReference>
<evidence type="ECO:0000313" key="2">
    <source>
        <dbReference type="EMBL" id="NGO09614.1"/>
    </source>
</evidence>
<dbReference type="InterPro" id="IPR007210">
    <property type="entry name" value="ABC_Gly_betaine_transp_sub-bd"/>
</dbReference>
<accession>A0A6G4V705</accession>
<keyword evidence="3" id="KW-1185">Reference proteome</keyword>
<dbReference type="CDD" id="cd13643">
    <property type="entry name" value="PBP2_BCP_2"/>
    <property type="match status" value="1"/>
</dbReference>
<evidence type="ECO:0000259" key="1">
    <source>
        <dbReference type="Pfam" id="PF04069"/>
    </source>
</evidence>
<proteinExistence type="predicted"/>
<dbReference type="Gene3D" id="3.40.190.10">
    <property type="entry name" value="Periplasmic binding protein-like II"/>
    <property type="match status" value="1"/>
</dbReference>
<comment type="caution">
    <text evidence="2">The sequence shown here is derived from an EMBL/GenBank/DDBJ whole genome shotgun (WGS) entry which is preliminary data.</text>
</comment>
<dbReference type="Proteomes" id="UP000472335">
    <property type="component" value="Unassembled WGS sequence"/>
</dbReference>
<dbReference type="GO" id="GO:0043190">
    <property type="term" value="C:ATP-binding cassette (ABC) transporter complex"/>
    <property type="evidence" value="ECO:0007669"/>
    <property type="project" value="InterPro"/>
</dbReference>
<protein>
    <submittedName>
        <fullName evidence="2">ABC transporter substrate-binding protein</fullName>
    </submittedName>
</protein>